<evidence type="ECO:0000313" key="3">
    <source>
        <dbReference type="Proteomes" id="UP000002534"/>
    </source>
</evidence>
<dbReference type="Pfam" id="PF13557">
    <property type="entry name" value="Phenol_MetA_deg"/>
    <property type="match status" value="1"/>
</dbReference>
<evidence type="ECO:0008006" key="4">
    <source>
        <dbReference type="Google" id="ProtNLM"/>
    </source>
</evidence>
<reference evidence="2 3" key="2">
    <citation type="journal article" date="2012" name="BMC Genomics">
        <title>The genome of Pelobacter carbinolicus reveals surprising metabolic capabilities and physiological features.</title>
        <authorList>
            <person name="Aklujkar M."/>
            <person name="Haveman S.A."/>
            <person name="Didonato R.Jr."/>
            <person name="Chertkov O."/>
            <person name="Han C.S."/>
            <person name="Land M.L."/>
            <person name="Brown P."/>
            <person name="Lovley D.R."/>
        </authorList>
    </citation>
    <scope>NUCLEOTIDE SEQUENCE [LARGE SCALE GENOMIC DNA]</scope>
    <source>
        <strain evidence="3">DSM 2380 / NBRC 103641 / GraBd1</strain>
    </source>
</reference>
<accession>Q3A7P9</accession>
<dbReference type="AlphaFoldDB" id="Q3A7P9"/>
<proteinExistence type="predicted"/>
<dbReference type="eggNOG" id="COG4313">
    <property type="taxonomic scope" value="Bacteria"/>
</dbReference>
<feature type="signal peptide" evidence="1">
    <location>
        <begin position="1"/>
        <end position="28"/>
    </location>
</feature>
<dbReference type="Proteomes" id="UP000002534">
    <property type="component" value="Chromosome"/>
</dbReference>
<name>Q3A7P9_SYNC1</name>
<reference evidence="3" key="1">
    <citation type="submission" date="2005-10" db="EMBL/GenBank/DDBJ databases">
        <title>Complete sequence of Pelobacter carbinolicus DSM 2380.</title>
        <authorList>
            <person name="Copeland A."/>
            <person name="Lucas S."/>
            <person name="Lapidus A."/>
            <person name="Barry K."/>
            <person name="Detter J.C."/>
            <person name="Glavina T."/>
            <person name="Hammon N."/>
            <person name="Israni S."/>
            <person name="Pitluck S."/>
            <person name="Chertkov O."/>
            <person name="Schmutz J."/>
            <person name="Larimer F."/>
            <person name="Land M."/>
            <person name="Kyrpides N."/>
            <person name="Ivanova N."/>
            <person name="Richardson P."/>
        </authorList>
    </citation>
    <scope>NUCLEOTIDE SEQUENCE [LARGE SCALE GENOMIC DNA]</scope>
    <source>
        <strain evidence="3">DSM 2380 / NBRC 103641 / GraBd1</strain>
    </source>
</reference>
<evidence type="ECO:0000256" key="1">
    <source>
        <dbReference type="SAM" id="SignalP"/>
    </source>
</evidence>
<keyword evidence="3" id="KW-1185">Reference proteome</keyword>
<protein>
    <recommendedName>
        <fullName evidence="4">Transporter</fullName>
    </recommendedName>
</protein>
<organism evidence="2 3">
    <name type="scientific">Syntrophotalea carbinolica (strain DSM 2380 / NBRC 103641 / GraBd1)</name>
    <name type="common">Pelobacter carbinolicus</name>
    <dbReference type="NCBI Taxonomy" id="338963"/>
    <lineage>
        <taxon>Bacteria</taxon>
        <taxon>Pseudomonadati</taxon>
        <taxon>Thermodesulfobacteriota</taxon>
        <taxon>Desulfuromonadia</taxon>
        <taxon>Desulfuromonadales</taxon>
        <taxon>Syntrophotaleaceae</taxon>
        <taxon>Syntrophotalea</taxon>
    </lineage>
</organism>
<keyword evidence="1" id="KW-0732">Signal</keyword>
<gene>
    <name evidence="2" type="ordered locus">Pcar_0335</name>
</gene>
<feature type="chain" id="PRO_5004223564" description="Transporter" evidence="1">
    <location>
        <begin position="29"/>
        <end position="295"/>
    </location>
</feature>
<dbReference type="EMBL" id="CP000142">
    <property type="protein sequence ID" value="ABA87595.1"/>
    <property type="molecule type" value="Genomic_DNA"/>
</dbReference>
<dbReference type="InterPro" id="IPR025737">
    <property type="entry name" value="FApF"/>
</dbReference>
<dbReference type="HOGENOM" id="CLU_942855_0_0_7"/>
<sequence length="295" mass="33278">MFMRTVVKKISMLFLVATFLLIGGFATATQSFAADAIIPYSVIGTNEYNLPVNFDEPINLLLSYNLWQNTTDSWGPDGDDTSILLSVNKFARLFTIEGIDNWGFLWEAVLGYGGIGTESGDNLNGMIDPQVGFVAWTKPIPTWTACFEYWMYLPFGSNELTDNALSHAVTWMNNHQLFDGKVVVDWDLGYKIRGDQRKGGDRNELGNSLFTNWVVTYKHNPWINPSIHVDYETGEAGKSKDTGDTIASYDRLQVGIGNSMKITDRLLFDFWYSRGIAGRNTARSNAVYTRFIWSF</sequence>
<dbReference type="KEGG" id="pca:Pcar_0335"/>
<evidence type="ECO:0000313" key="2">
    <source>
        <dbReference type="EMBL" id="ABA87595.1"/>
    </source>
</evidence>